<evidence type="ECO:0000256" key="2">
    <source>
        <dbReference type="ARBA" id="ARBA00012438"/>
    </source>
</evidence>
<dbReference type="Gene3D" id="2.10.70.100">
    <property type="match status" value="1"/>
</dbReference>
<evidence type="ECO:0000256" key="9">
    <source>
        <dbReference type="SAM" id="Phobius"/>
    </source>
</evidence>
<dbReference type="InterPro" id="IPR001610">
    <property type="entry name" value="PAC"/>
</dbReference>
<dbReference type="InterPro" id="IPR003661">
    <property type="entry name" value="HisK_dim/P_dom"/>
</dbReference>
<dbReference type="InterPro" id="IPR005467">
    <property type="entry name" value="His_kinase_dom"/>
</dbReference>
<evidence type="ECO:0000256" key="3">
    <source>
        <dbReference type="ARBA" id="ARBA00022553"/>
    </source>
</evidence>
<dbReference type="InterPro" id="IPR000014">
    <property type="entry name" value="PAS"/>
</dbReference>
<evidence type="ECO:0000259" key="10">
    <source>
        <dbReference type="PROSITE" id="PS50109"/>
    </source>
</evidence>
<gene>
    <name evidence="13" type="ORF">MAIT1_05157</name>
</gene>
<dbReference type="SMART" id="SM00388">
    <property type="entry name" value="HisKA"/>
    <property type="match status" value="1"/>
</dbReference>
<feature type="domain" description="PAC" evidence="12">
    <location>
        <begin position="359"/>
        <end position="410"/>
    </location>
</feature>
<feature type="domain" description="PAC" evidence="12">
    <location>
        <begin position="611"/>
        <end position="663"/>
    </location>
</feature>
<dbReference type="NCBIfam" id="TIGR00229">
    <property type="entry name" value="sensory_box"/>
    <property type="match status" value="4"/>
</dbReference>
<protein>
    <recommendedName>
        <fullName evidence="2">histidine kinase</fullName>
        <ecNumber evidence="2">2.7.13.3</ecNumber>
    </recommendedName>
</protein>
<keyword evidence="5" id="KW-0547">Nucleotide-binding</keyword>
<keyword evidence="6" id="KW-0418">Kinase</keyword>
<dbReference type="Gene3D" id="1.10.287.130">
    <property type="match status" value="1"/>
</dbReference>
<evidence type="ECO:0000259" key="11">
    <source>
        <dbReference type="PROSITE" id="PS50112"/>
    </source>
</evidence>
<dbReference type="GO" id="GO:0000155">
    <property type="term" value="F:phosphorelay sensor kinase activity"/>
    <property type="evidence" value="ECO:0007669"/>
    <property type="project" value="InterPro"/>
</dbReference>
<accession>A0A1Y2K5T6</accession>
<dbReference type="SUPFAM" id="SSF53850">
    <property type="entry name" value="Periplasmic binding protein-like II"/>
    <property type="match status" value="1"/>
</dbReference>
<dbReference type="SUPFAM" id="SSF47384">
    <property type="entry name" value="Homodimeric domain of signal transducing histidine kinase"/>
    <property type="match status" value="1"/>
</dbReference>
<dbReference type="Pfam" id="PF00512">
    <property type="entry name" value="HisKA"/>
    <property type="match status" value="1"/>
</dbReference>
<dbReference type="SMART" id="SM00062">
    <property type="entry name" value="PBPb"/>
    <property type="match status" value="1"/>
</dbReference>
<dbReference type="Pfam" id="PF13188">
    <property type="entry name" value="PAS_8"/>
    <property type="match status" value="1"/>
</dbReference>
<sequence>MTAVVPAHFPPQYITHADGSPGGFAIAVFDAIAKQAGLTPHYISKPNFKEAEEFFVRGQADIIPNSGITEARKQNSLFTIPVETFPVLAFKRAASTHLRENQDLDNIRVVVVRNNVGMMLMKDHPTERLQIVESQDEALLSLLSGQADAWVYPQPVAHALLTNAGLQERIVPFGRPLLEVKRAIRVQLDQPQLLERLNEAAKAFVSTPAYKELYEKWHGSPPPLISQAVLMWAMAGLFLILIAVNLLWRHFSLQRLNRTLRAEIADHVASLEREIQVRQSAEEKLAIFKSSLDRTHDAVFMFDIQAEHIIYANRGATELIGREQSALCTLTPAQLLDDHMRLPFLDILEELLEEKHSHLKFETALVNAADSVTPVEALMQLVRPRPGLTRFVMVARDISERQAAAKRLAESNQFNQTILEQSPIALAVFSASGECRMANQAMSNLTGLSRDTIRQQNFRKIQSWREADLVLLADRALHEQKVQQKETALTCLSGETYWVNCLIMPIVLHGGAHLVVKLIDMTESRLNAQRLKSANKRLEIATETAEIGIWEWDLASHTLTWDQRMFDIYDIPANERRECLNYAFWRTLVHPADIDDTEQSLKDALDGVSNFAHTFRIRLPNGAIRHIQAAAFLERDAQGQALRAVGINRDITTQVRSEAEYRSLFKKAEALLRNASDAVHVVDMQGDLVEASDSFYQSLGYHHEHPSKLNIAQWDVGLGQTPDQIRAVIHEHFRRGRRILFETRHMIRDGSIIEVEIAGLPLNLDGRKLMFYSARDITARKRAERESELFRNMIEIASDPFYLLDFDDGGRMIYVNEAMAEHFGGPRDKIYELRIPDWDREFTPETVEDLAQVLQEVRSQRLMRRHHNLAGEEIPVEISANFFVDHRGRRCSFGWLKDISARLETERLQRQAREQAEASNRAKSQFLANMSHEIRTPMNVILGMNNLLLEQVQLDSEQRSYLEVAHNAGEALLSVINDILDFSKIEAHELRLELEPFDLHKLLTDVGNLFQQTATEKGLRFRSSVQIQGDGWVLGDLARLRQILINLVGNAVKFTKRGHVQIQVSQLNNHRLKPVG</sequence>
<dbReference type="STRING" id="1434232.MAIT1_05157"/>
<dbReference type="InterPro" id="IPR013655">
    <property type="entry name" value="PAS_fold_3"/>
</dbReference>
<keyword evidence="9" id="KW-0472">Membrane</keyword>
<dbReference type="FunFam" id="1.10.287.130:FF:000002">
    <property type="entry name" value="Two-component osmosensing histidine kinase"/>
    <property type="match status" value="1"/>
</dbReference>
<dbReference type="InterPro" id="IPR036890">
    <property type="entry name" value="HATPase_C_sf"/>
</dbReference>
<name>A0A1Y2K5T6_9PROT</name>
<keyword evidence="9" id="KW-1133">Transmembrane helix</keyword>
<dbReference type="AlphaFoldDB" id="A0A1Y2K5T6"/>
<reference evidence="13 14" key="1">
    <citation type="journal article" date="2016" name="BMC Genomics">
        <title>Combined genomic and structural analyses of a cultured magnetotactic bacterium reveals its niche adaptation to a dynamic environment.</title>
        <authorList>
            <person name="Araujo A.C."/>
            <person name="Morillo V."/>
            <person name="Cypriano J."/>
            <person name="Teixeira L.C."/>
            <person name="Leao P."/>
            <person name="Lyra S."/>
            <person name="Almeida L.G."/>
            <person name="Bazylinski D.A."/>
            <person name="Vasconcellos A.T."/>
            <person name="Abreu F."/>
            <person name="Lins U."/>
        </authorList>
    </citation>
    <scope>NUCLEOTIDE SEQUENCE [LARGE SCALE GENOMIC DNA]</scope>
    <source>
        <strain evidence="13 14">IT-1</strain>
    </source>
</reference>
<feature type="domain" description="Histidine kinase" evidence="10">
    <location>
        <begin position="929"/>
        <end position="1076"/>
    </location>
</feature>
<keyword evidence="9" id="KW-0812">Transmembrane</keyword>
<dbReference type="Gene3D" id="3.30.450.20">
    <property type="entry name" value="PAS domain"/>
    <property type="match status" value="5"/>
</dbReference>
<keyword evidence="3" id="KW-0597">Phosphoprotein</keyword>
<evidence type="ECO:0000256" key="7">
    <source>
        <dbReference type="ARBA" id="ARBA00022840"/>
    </source>
</evidence>
<dbReference type="PANTHER" id="PTHR43047">
    <property type="entry name" value="TWO-COMPONENT HISTIDINE PROTEIN KINASE"/>
    <property type="match status" value="1"/>
</dbReference>
<proteinExistence type="predicted"/>
<dbReference type="Proteomes" id="UP000194003">
    <property type="component" value="Unassembled WGS sequence"/>
</dbReference>
<dbReference type="Pfam" id="PF08448">
    <property type="entry name" value="PAS_4"/>
    <property type="match status" value="2"/>
</dbReference>
<dbReference type="Pfam" id="PF13426">
    <property type="entry name" value="PAS_9"/>
    <property type="match status" value="1"/>
</dbReference>
<dbReference type="Pfam" id="PF00497">
    <property type="entry name" value="SBP_bac_3"/>
    <property type="match status" value="1"/>
</dbReference>
<dbReference type="SUPFAM" id="SSF55785">
    <property type="entry name" value="PYP-like sensor domain (PAS domain)"/>
    <property type="match status" value="5"/>
</dbReference>
<dbReference type="SMART" id="SM00091">
    <property type="entry name" value="PAS"/>
    <property type="match status" value="5"/>
</dbReference>
<dbReference type="InterPro" id="IPR036097">
    <property type="entry name" value="HisK_dim/P_sf"/>
</dbReference>
<evidence type="ECO:0000256" key="1">
    <source>
        <dbReference type="ARBA" id="ARBA00000085"/>
    </source>
</evidence>
<dbReference type="InterPro" id="IPR001638">
    <property type="entry name" value="Solute-binding_3/MltF_N"/>
</dbReference>
<evidence type="ECO:0000313" key="14">
    <source>
        <dbReference type="Proteomes" id="UP000194003"/>
    </source>
</evidence>
<dbReference type="Pfam" id="PF08447">
    <property type="entry name" value="PAS_3"/>
    <property type="match status" value="1"/>
</dbReference>
<organism evidence="13 14">
    <name type="scientific">Magnetofaba australis IT-1</name>
    <dbReference type="NCBI Taxonomy" id="1434232"/>
    <lineage>
        <taxon>Bacteria</taxon>
        <taxon>Pseudomonadati</taxon>
        <taxon>Pseudomonadota</taxon>
        <taxon>Magnetococcia</taxon>
        <taxon>Magnetococcales</taxon>
        <taxon>Magnetococcaceae</taxon>
        <taxon>Magnetofaba</taxon>
    </lineage>
</organism>
<dbReference type="EMBL" id="LVJN01000018">
    <property type="protein sequence ID" value="OSM04913.1"/>
    <property type="molecule type" value="Genomic_DNA"/>
</dbReference>
<keyword evidence="4" id="KW-0808">Transferase</keyword>
<evidence type="ECO:0000256" key="5">
    <source>
        <dbReference type="ARBA" id="ARBA00022741"/>
    </source>
</evidence>
<dbReference type="CDD" id="cd00082">
    <property type="entry name" value="HisKA"/>
    <property type="match status" value="1"/>
</dbReference>
<dbReference type="CDD" id="cd00130">
    <property type="entry name" value="PAS"/>
    <property type="match status" value="4"/>
</dbReference>
<dbReference type="PANTHER" id="PTHR43047:SF64">
    <property type="entry name" value="HISTIDINE KINASE CONTAINING CHEY-HOMOLOGOUS RECEIVER DOMAIN AND PAS DOMAIN-RELATED"/>
    <property type="match status" value="1"/>
</dbReference>
<dbReference type="Gene3D" id="3.40.190.10">
    <property type="entry name" value="Periplasmic binding protein-like II"/>
    <property type="match status" value="2"/>
</dbReference>
<dbReference type="SMART" id="SM00086">
    <property type="entry name" value="PAC"/>
    <property type="match status" value="4"/>
</dbReference>
<dbReference type="EC" id="2.7.13.3" evidence="2"/>
<evidence type="ECO:0000313" key="13">
    <source>
        <dbReference type="EMBL" id="OSM04913.1"/>
    </source>
</evidence>
<keyword evidence="7" id="KW-0067">ATP-binding</keyword>
<feature type="transmembrane region" description="Helical" evidence="9">
    <location>
        <begin position="229"/>
        <end position="248"/>
    </location>
</feature>
<keyword evidence="8" id="KW-0902">Two-component regulatory system</keyword>
<dbReference type="InterPro" id="IPR035965">
    <property type="entry name" value="PAS-like_dom_sf"/>
</dbReference>
<comment type="caution">
    <text evidence="13">The sequence shown here is derived from an EMBL/GenBank/DDBJ whole genome shotgun (WGS) entry which is preliminary data.</text>
</comment>
<feature type="domain" description="PAS" evidence="11">
    <location>
        <begin position="284"/>
        <end position="327"/>
    </location>
</feature>
<dbReference type="InterPro" id="IPR000700">
    <property type="entry name" value="PAS-assoc_C"/>
</dbReference>
<evidence type="ECO:0000256" key="8">
    <source>
        <dbReference type="ARBA" id="ARBA00023012"/>
    </source>
</evidence>
<dbReference type="PROSITE" id="PS50109">
    <property type="entry name" value="HIS_KIN"/>
    <property type="match status" value="1"/>
</dbReference>
<comment type="catalytic activity">
    <reaction evidence="1">
        <text>ATP + protein L-histidine = ADP + protein N-phospho-L-histidine.</text>
        <dbReference type="EC" id="2.7.13.3"/>
    </reaction>
</comment>
<evidence type="ECO:0000256" key="6">
    <source>
        <dbReference type="ARBA" id="ARBA00022777"/>
    </source>
</evidence>
<evidence type="ECO:0000259" key="12">
    <source>
        <dbReference type="PROSITE" id="PS50113"/>
    </source>
</evidence>
<dbReference type="GO" id="GO:0005524">
    <property type="term" value="F:ATP binding"/>
    <property type="evidence" value="ECO:0007669"/>
    <property type="project" value="UniProtKB-KW"/>
</dbReference>
<evidence type="ECO:0000256" key="4">
    <source>
        <dbReference type="ARBA" id="ARBA00022679"/>
    </source>
</evidence>
<dbReference type="PROSITE" id="PS50112">
    <property type="entry name" value="PAS"/>
    <property type="match status" value="2"/>
</dbReference>
<dbReference type="PROSITE" id="PS50113">
    <property type="entry name" value="PAC"/>
    <property type="match status" value="2"/>
</dbReference>
<dbReference type="SUPFAM" id="SSF55874">
    <property type="entry name" value="ATPase domain of HSP90 chaperone/DNA topoisomerase II/histidine kinase"/>
    <property type="match status" value="1"/>
</dbReference>
<feature type="domain" description="PAS" evidence="11">
    <location>
        <begin position="786"/>
        <end position="861"/>
    </location>
</feature>
<keyword evidence="14" id="KW-1185">Reference proteome</keyword>
<dbReference type="InterPro" id="IPR013656">
    <property type="entry name" value="PAS_4"/>
</dbReference>
<dbReference type="Gene3D" id="3.30.565.10">
    <property type="entry name" value="Histidine kinase-like ATPase, C-terminal domain"/>
    <property type="match status" value="1"/>
</dbReference>